<dbReference type="AlphaFoldDB" id="K6YLJ5"/>
<reference evidence="2" key="1">
    <citation type="journal article" date="2014" name="Environ. Microbiol.">
        <title>Comparative genomics of the marine bacterial genus Glaciecola reveals the high degree of genomic diversity and genomic characteristic for cold adaptation.</title>
        <authorList>
            <person name="Qin Q.L."/>
            <person name="Xie B.B."/>
            <person name="Yu Y."/>
            <person name="Shu Y.L."/>
            <person name="Rong J.C."/>
            <person name="Zhang Y.J."/>
            <person name="Zhao D.L."/>
            <person name="Chen X.L."/>
            <person name="Zhang X.Y."/>
            <person name="Chen B."/>
            <person name="Zhou B.C."/>
            <person name="Zhang Y.Z."/>
        </authorList>
    </citation>
    <scope>NUCLEOTIDE SEQUENCE [LARGE SCALE GENOMIC DNA]</scope>
    <source>
        <strain evidence="2">LMG 21857</strain>
    </source>
</reference>
<proteinExistence type="predicted"/>
<sequence length="50" mass="6025">MKKRATINNRPRVCNTSRRRQLLKRVHSKVVNRRQQFQMTELADEWASVS</sequence>
<dbReference type="RefSeq" id="WP_007105361.1">
    <property type="nucleotide sequence ID" value="NZ_BAER01000064.1"/>
</dbReference>
<name>K6YLJ5_9ALTE</name>
<evidence type="ECO:0000313" key="1">
    <source>
        <dbReference type="EMBL" id="GAC33584.1"/>
    </source>
</evidence>
<dbReference type="EMBL" id="BAER01000064">
    <property type="protein sequence ID" value="GAC33584.1"/>
    <property type="molecule type" value="Genomic_DNA"/>
</dbReference>
<gene>
    <name evidence="1" type="ORF">GPLA_2690</name>
</gene>
<accession>K6YLJ5</accession>
<keyword evidence="2" id="KW-1185">Reference proteome</keyword>
<protein>
    <submittedName>
        <fullName evidence="1">Uncharacterized protein</fullName>
    </submittedName>
</protein>
<comment type="caution">
    <text evidence="1">The sequence shown here is derived from an EMBL/GenBank/DDBJ whole genome shotgun (WGS) entry which is preliminary data.</text>
</comment>
<organism evidence="1 2">
    <name type="scientific">Paraglaciecola polaris LMG 21857</name>
    <dbReference type="NCBI Taxonomy" id="1129793"/>
    <lineage>
        <taxon>Bacteria</taxon>
        <taxon>Pseudomonadati</taxon>
        <taxon>Pseudomonadota</taxon>
        <taxon>Gammaproteobacteria</taxon>
        <taxon>Alteromonadales</taxon>
        <taxon>Alteromonadaceae</taxon>
        <taxon>Paraglaciecola</taxon>
    </lineage>
</organism>
<dbReference type="Proteomes" id="UP000006322">
    <property type="component" value="Unassembled WGS sequence"/>
</dbReference>
<evidence type="ECO:0000313" key="2">
    <source>
        <dbReference type="Proteomes" id="UP000006322"/>
    </source>
</evidence>